<keyword evidence="3" id="KW-1185">Reference proteome</keyword>
<evidence type="ECO:0000313" key="4">
    <source>
        <dbReference type="WBParaSite" id="SCUD_0001598301-mRNA-1"/>
    </source>
</evidence>
<reference evidence="2 3" key="2">
    <citation type="submission" date="2018-11" db="EMBL/GenBank/DDBJ databases">
        <authorList>
            <consortium name="Pathogen Informatics"/>
        </authorList>
    </citation>
    <scope>NUCLEOTIDE SEQUENCE [LARGE SCALE GENOMIC DNA]</scope>
    <source>
        <strain evidence="2">Dakar</strain>
        <strain evidence="3">Dakar, Senegal</strain>
    </source>
</reference>
<evidence type="ECO:0000313" key="3">
    <source>
        <dbReference type="Proteomes" id="UP000279833"/>
    </source>
</evidence>
<feature type="region of interest" description="Disordered" evidence="1">
    <location>
        <begin position="17"/>
        <end position="56"/>
    </location>
</feature>
<name>A0A183KLR5_9TREM</name>
<gene>
    <name evidence="2" type="ORF">SCUD_LOCUS15980</name>
</gene>
<dbReference type="AlphaFoldDB" id="A0A183KLR5"/>
<organism evidence="4">
    <name type="scientific">Schistosoma curassoni</name>
    <dbReference type="NCBI Taxonomy" id="6186"/>
    <lineage>
        <taxon>Eukaryota</taxon>
        <taxon>Metazoa</taxon>
        <taxon>Spiralia</taxon>
        <taxon>Lophotrochozoa</taxon>
        <taxon>Platyhelminthes</taxon>
        <taxon>Trematoda</taxon>
        <taxon>Digenea</taxon>
        <taxon>Strigeidida</taxon>
        <taxon>Schistosomatoidea</taxon>
        <taxon>Schistosomatidae</taxon>
        <taxon>Schistosoma</taxon>
    </lineage>
</organism>
<proteinExistence type="predicted"/>
<reference evidence="4" key="1">
    <citation type="submission" date="2016-06" db="UniProtKB">
        <authorList>
            <consortium name="WormBaseParasite"/>
        </authorList>
    </citation>
    <scope>IDENTIFICATION</scope>
</reference>
<accession>A0A183KLR5</accession>
<dbReference type="WBParaSite" id="SCUD_0001598301-mRNA-1">
    <property type="protein sequence ID" value="SCUD_0001598301-mRNA-1"/>
    <property type="gene ID" value="SCUD_0001598301"/>
</dbReference>
<evidence type="ECO:0000256" key="1">
    <source>
        <dbReference type="SAM" id="MobiDB-lite"/>
    </source>
</evidence>
<dbReference type="Proteomes" id="UP000279833">
    <property type="component" value="Unassembled WGS sequence"/>
</dbReference>
<protein>
    <submittedName>
        <fullName evidence="4">C-type lectin domain-containing protein</fullName>
    </submittedName>
</protein>
<dbReference type="EMBL" id="UZAK01038189">
    <property type="protein sequence ID" value="VDP60600.1"/>
    <property type="molecule type" value="Genomic_DNA"/>
</dbReference>
<evidence type="ECO:0000313" key="2">
    <source>
        <dbReference type="EMBL" id="VDP60600.1"/>
    </source>
</evidence>
<sequence>MITGQIDSAINPSLFTRSNTSQQLKTNVPSTTSNKSNAQLTLSTHPSTSNDNDNLGKWSSKQLDCNQETTLIALIHQQNDLDNIAGGILSTSTNRFRENHHFDHICYSIEQLYKNSQQVIIIDACQILSGHLNKLQWPLKGWYLRSLTYSACRSSVYSGLGAYRIHRWTPNNPDPNSRSFCHRTIALLAFPEGPPLLDGYYVAIWEDKGTETVLLNEKDYTDKMDNILNDHQKFQKLNNQKDANNKIEKELTRSLKKLRDQQIIPPDIHETPSKT</sequence>